<dbReference type="AlphaFoldDB" id="A0A6P8PXT8"/>
<gene>
    <name evidence="7" type="primary">LOC117356937</name>
</gene>
<feature type="domain" description="AMP-dependent synthetase/ligase" evidence="5">
    <location>
        <begin position="265"/>
        <end position="535"/>
    </location>
</feature>
<dbReference type="PANTHER" id="PTHR43272">
    <property type="entry name" value="LONG-CHAIN-FATTY-ACID--COA LIGASE"/>
    <property type="match status" value="1"/>
</dbReference>
<dbReference type="InterPro" id="IPR000873">
    <property type="entry name" value="AMP-dep_synth/lig_dom"/>
</dbReference>
<dbReference type="PANTHER" id="PTHR43272:SF32">
    <property type="entry name" value="AMP-DEPENDENT SYNTHETASE_LIGASE DOMAIN-CONTAINING PROTEIN"/>
    <property type="match status" value="1"/>
</dbReference>
<evidence type="ECO:0000256" key="3">
    <source>
        <dbReference type="ARBA" id="ARBA00023098"/>
    </source>
</evidence>
<dbReference type="SUPFAM" id="SSF56801">
    <property type="entry name" value="Acetyl-CoA synthetase-like"/>
    <property type="match status" value="1"/>
</dbReference>
<dbReference type="GO" id="GO:0016020">
    <property type="term" value="C:membrane"/>
    <property type="evidence" value="ECO:0007669"/>
    <property type="project" value="TreeGrafter"/>
</dbReference>
<dbReference type="Pfam" id="PF23562">
    <property type="entry name" value="AMP-binding_C_3"/>
    <property type="match status" value="1"/>
</dbReference>
<evidence type="ECO:0000259" key="5">
    <source>
        <dbReference type="Pfam" id="PF00501"/>
    </source>
</evidence>
<keyword evidence="1" id="KW-0436">Ligase</keyword>
<evidence type="ECO:0000256" key="1">
    <source>
        <dbReference type="ARBA" id="ARBA00022598"/>
    </source>
</evidence>
<dbReference type="Proteomes" id="UP000515159">
    <property type="component" value="Chromosome 1"/>
</dbReference>
<organism evidence="6 7">
    <name type="scientific">Geotrypetes seraphini</name>
    <name type="common">Gaboon caecilian</name>
    <name type="synonym">Caecilia seraphini</name>
    <dbReference type="NCBI Taxonomy" id="260995"/>
    <lineage>
        <taxon>Eukaryota</taxon>
        <taxon>Metazoa</taxon>
        <taxon>Chordata</taxon>
        <taxon>Craniata</taxon>
        <taxon>Vertebrata</taxon>
        <taxon>Euteleostomi</taxon>
        <taxon>Amphibia</taxon>
        <taxon>Gymnophiona</taxon>
        <taxon>Geotrypetes</taxon>
    </lineage>
</organism>
<proteinExistence type="predicted"/>
<sequence length="725" mass="80749">MSRSCHPSLCVLRQPRSGQRKEAMSTKISCFLYSKRCSFQPAATLASHLSVLPSIKAKDVPKQSKRQGGALGKTSRQWLTVKEHIGIDWTSKHEQRRTLTAVTAQIQKGKESAPQAKGGWSWGEGPPDITSTLGGDLALVAQGDFSIASKLAPADNLWTTERDGAVRLRMGQTGPEAEPPITIHQLFQQTLERYSNRPALAVKRDGQWKTTTYLEYYQACRAAAKGFLKVQSKLPHLKAIIQYHGELKEKRPNLYMWKEFMQLGSDVLDSQLDEIIAPQKANQCCTLIYTSGTTGNPKGVMLSHDNMTWSLKAFGNALGVGEDEVMVSYLPLSHIAAQVYDIWLPITFGGITYFAEPDALKGSLITTLQEVRPTVFIGVPRVWEKIQEELKNLDATSSIMRKKTTAQARAIGLRANYNHMNGNNSVPWGYTLAHYVVLRKIQEVVGLDRCHICNIGAAPTSKDIFDYFMSINLPLHELYGMSESTGAHVVSTSNSFLIPSCGKELLGCKIRIDKPDKDGNGEVCYWGRDVFMGYLNMKEKTLEALDEEGWLHSGDIGKLDQHGFLYITGRIKELIITSGGENIPPSPIENSVKEEVPIISNAMVIGDERKFLSLLITLKCNIDRKTGEPQDELNLEAVQFCQELGSRATRVSEVIGSKDPVIYKAIQEGIERVNERAVSNAQKIQKWTILDKDFSVVGGEIGPTMKLRRHIVLQLYQDTIDAFYK</sequence>
<dbReference type="InterPro" id="IPR042099">
    <property type="entry name" value="ANL_N_sf"/>
</dbReference>
<keyword evidence="2" id="KW-0276">Fatty acid metabolism</keyword>
<protein>
    <recommendedName>
        <fullName evidence="4">long-chain-fatty-acid--CoA ligase</fullName>
        <ecNumber evidence="4">6.2.1.3</ecNumber>
    </recommendedName>
</protein>
<dbReference type="EC" id="6.2.1.3" evidence="4"/>
<reference evidence="7" key="1">
    <citation type="submission" date="2025-08" db="UniProtKB">
        <authorList>
            <consortium name="RefSeq"/>
        </authorList>
    </citation>
    <scope>IDENTIFICATION</scope>
</reference>
<dbReference type="InterPro" id="IPR020845">
    <property type="entry name" value="AMP-binding_CS"/>
</dbReference>
<dbReference type="PROSITE" id="PS00455">
    <property type="entry name" value="AMP_BINDING"/>
    <property type="match status" value="1"/>
</dbReference>
<evidence type="ECO:0000256" key="4">
    <source>
        <dbReference type="ARBA" id="ARBA00026121"/>
    </source>
</evidence>
<dbReference type="GO" id="GO:0005783">
    <property type="term" value="C:endoplasmic reticulum"/>
    <property type="evidence" value="ECO:0007669"/>
    <property type="project" value="TreeGrafter"/>
</dbReference>
<dbReference type="RefSeq" id="XP_033792837.1">
    <property type="nucleotide sequence ID" value="XM_033936946.1"/>
</dbReference>
<keyword evidence="3" id="KW-0443">Lipid metabolism</keyword>
<evidence type="ECO:0000313" key="6">
    <source>
        <dbReference type="Proteomes" id="UP000515159"/>
    </source>
</evidence>
<dbReference type="Pfam" id="PF00501">
    <property type="entry name" value="AMP-binding"/>
    <property type="match status" value="1"/>
</dbReference>
<dbReference type="GeneID" id="117356937"/>
<evidence type="ECO:0000256" key="2">
    <source>
        <dbReference type="ARBA" id="ARBA00022832"/>
    </source>
</evidence>
<dbReference type="GO" id="GO:0004467">
    <property type="term" value="F:long-chain fatty acid-CoA ligase activity"/>
    <property type="evidence" value="ECO:0007669"/>
    <property type="project" value="UniProtKB-EC"/>
</dbReference>
<keyword evidence="6" id="KW-1185">Reference proteome</keyword>
<accession>A0A6P8PXT8</accession>
<name>A0A6P8PXT8_GEOSA</name>
<evidence type="ECO:0000313" key="7">
    <source>
        <dbReference type="RefSeq" id="XP_033792837.1"/>
    </source>
</evidence>
<dbReference type="Gene3D" id="3.40.50.12780">
    <property type="entry name" value="N-terminal domain of ligase-like"/>
    <property type="match status" value="1"/>
</dbReference>